<keyword evidence="2" id="KW-0812">Transmembrane</keyword>
<accession>A0ABT0BGG2</accession>
<dbReference type="InterPro" id="IPR025187">
    <property type="entry name" value="DUF4112"/>
</dbReference>
<dbReference type="Proteomes" id="UP001162881">
    <property type="component" value="Unassembled WGS sequence"/>
</dbReference>
<dbReference type="Pfam" id="PF13430">
    <property type="entry name" value="DUF4112"/>
    <property type="match status" value="1"/>
</dbReference>
<keyword evidence="2" id="KW-1133">Transmembrane helix</keyword>
<proteinExistence type="predicted"/>
<protein>
    <submittedName>
        <fullName evidence="3">DUF4112 domain-containing protein</fullName>
    </submittedName>
</protein>
<feature type="region of interest" description="Disordered" evidence="1">
    <location>
        <begin position="1"/>
        <end position="22"/>
    </location>
</feature>
<name>A0ABT0BGG2_9SPHN</name>
<reference evidence="3" key="1">
    <citation type="submission" date="2022-03" db="EMBL/GenBank/DDBJ databases">
        <title>Identification of a novel bacterium isolated from mangrove sediments.</title>
        <authorList>
            <person name="Pan X."/>
        </authorList>
    </citation>
    <scope>NUCLEOTIDE SEQUENCE</scope>
    <source>
        <strain evidence="3">B1949</strain>
    </source>
</reference>
<keyword evidence="4" id="KW-1185">Reference proteome</keyword>
<evidence type="ECO:0000313" key="4">
    <source>
        <dbReference type="Proteomes" id="UP001162881"/>
    </source>
</evidence>
<dbReference type="PANTHER" id="PTHR35519">
    <property type="entry name" value="MEMBRANE PROTEINS"/>
    <property type="match status" value="1"/>
</dbReference>
<organism evidence="3 4">
    <name type="scientific">Novosphingobium organovorum</name>
    <dbReference type="NCBI Taxonomy" id="2930092"/>
    <lineage>
        <taxon>Bacteria</taxon>
        <taxon>Pseudomonadati</taxon>
        <taxon>Pseudomonadota</taxon>
        <taxon>Alphaproteobacteria</taxon>
        <taxon>Sphingomonadales</taxon>
        <taxon>Sphingomonadaceae</taxon>
        <taxon>Novosphingobium</taxon>
    </lineage>
</organism>
<evidence type="ECO:0000256" key="1">
    <source>
        <dbReference type="SAM" id="MobiDB-lite"/>
    </source>
</evidence>
<dbReference type="EMBL" id="JALHLF010000079">
    <property type="protein sequence ID" value="MCJ2184127.1"/>
    <property type="molecule type" value="Genomic_DNA"/>
</dbReference>
<feature type="transmembrane region" description="Helical" evidence="2">
    <location>
        <begin position="54"/>
        <end position="76"/>
    </location>
</feature>
<sequence length="141" mass="15661">MDVATGQGFARRTERDFPTGNDPMAIRRRIEALEFVLERAVSLPGIKRKVGLDAILGLVPVAGDLISAAMGLYIVWEARNLGMPKWQLARMSANVGFDTLLGAVPVAGDLFDFLYRSNSRNLTIIRKHLDKHHPHTRIIEG</sequence>
<keyword evidence="2" id="KW-0472">Membrane</keyword>
<evidence type="ECO:0000256" key="2">
    <source>
        <dbReference type="SAM" id="Phobius"/>
    </source>
</evidence>
<comment type="caution">
    <text evidence="3">The sequence shown here is derived from an EMBL/GenBank/DDBJ whole genome shotgun (WGS) entry which is preliminary data.</text>
</comment>
<evidence type="ECO:0000313" key="3">
    <source>
        <dbReference type="EMBL" id="MCJ2184127.1"/>
    </source>
</evidence>
<gene>
    <name evidence="3" type="ORF">MTR62_15715</name>
</gene>
<dbReference type="PANTHER" id="PTHR35519:SF2">
    <property type="entry name" value="PH DOMAIN PROTEIN"/>
    <property type="match status" value="1"/>
</dbReference>